<dbReference type="SUPFAM" id="SSF101744">
    <property type="entry name" value="Rof/RNase P subunit-like"/>
    <property type="match status" value="1"/>
</dbReference>
<dbReference type="RefSeq" id="WP_310058147.1">
    <property type="nucleotide sequence ID" value="NZ_JAVDVY010000001.1"/>
</dbReference>
<gene>
    <name evidence="1" type="ORF">J2X06_000620</name>
</gene>
<dbReference type="EMBL" id="JAVDVY010000001">
    <property type="protein sequence ID" value="MDR7133436.1"/>
    <property type="molecule type" value="Genomic_DNA"/>
</dbReference>
<accession>A0ABU1W770</accession>
<protein>
    <submittedName>
        <fullName evidence="1">Rho-binding antiterminator</fullName>
    </submittedName>
</protein>
<dbReference type="InterPro" id="IPR023534">
    <property type="entry name" value="Rof/RNase_P-like"/>
</dbReference>
<keyword evidence="2" id="KW-1185">Reference proteome</keyword>
<comment type="caution">
    <text evidence="1">The sequence shown here is derived from an EMBL/GenBank/DDBJ whole genome shotgun (WGS) entry which is preliminary data.</text>
</comment>
<evidence type="ECO:0000313" key="1">
    <source>
        <dbReference type="EMBL" id="MDR7133436.1"/>
    </source>
</evidence>
<organism evidence="1 2">
    <name type="scientific">Lysobacter niastensis</name>
    <dbReference type="NCBI Taxonomy" id="380629"/>
    <lineage>
        <taxon>Bacteria</taxon>
        <taxon>Pseudomonadati</taxon>
        <taxon>Pseudomonadota</taxon>
        <taxon>Gammaproteobacteria</taxon>
        <taxon>Lysobacterales</taxon>
        <taxon>Lysobacteraceae</taxon>
        <taxon>Lysobacter</taxon>
    </lineage>
</organism>
<reference evidence="1 2" key="1">
    <citation type="submission" date="2023-07" db="EMBL/GenBank/DDBJ databases">
        <title>Sorghum-associated microbial communities from plants grown in Nebraska, USA.</title>
        <authorList>
            <person name="Schachtman D."/>
        </authorList>
    </citation>
    <scope>NUCLEOTIDE SEQUENCE [LARGE SCALE GENOMIC DNA]</scope>
    <source>
        <strain evidence="1 2">BE198</strain>
    </source>
</reference>
<evidence type="ECO:0000313" key="2">
    <source>
        <dbReference type="Proteomes" id="UP001251524"/>
    </source>
</evidence>
<dbReference type="InterPro" id="IPR038626">
    <property type="entry name" value="Rof-like_sf"/>
</dbReference>
<dbReference type="Proteomes" id="UP001251524">
    <property type="component" value="Unassembled WGS sequence"/>
</dbReference>
<dbReference type="Gene3D" id="2.30.30.400">
    <property type="entry name" value="Rof-like"/>
    <property type="match status" value="1"/>
</dbReference>
<sequence length="91" mass="10422">MTNDRTHYHPISCEFHDRLEDLATLRKRARIRFRDESGGDQDRDTVITDVFAREGAEYLSMGTGETLRLDQLVEVDGARLADYEGSSACWL</sequence>
<proteinExistence type="predicted"/>
<name>A0ABU1W770_9GAMM</name>